<reference evidence="3" key="1">
    <citation type="journal article" date="2013" name="Nature">
        <title>Pan genome of the phytoplankton Emiliania underpins its global distribution.</title>
        <authorList>
            <person name="Read B.A."/>
            <person name="Kegel J."/>
            <person name="Klute M.J."/>
            <person name="Kuo A."/>
            <person name="Lefebvre S.C."/>
            <person name="Maumus F."/>
            <person name="Mayer C."/>
            <person name="Miller J."/>
            <person name="Monier A."/>
            <person name="Salamov A."/>
            <person name="Young J."/>
            <person name="Aguilar M."/>
            <person name="Claverie J.M."/>
            <person name="Frickenhaus S."/>
            <person name="Gonzalez K."/>
            <person name="Herman E.K."/>
            <person name="Lin Y.C."/>
            <person name="Napier J."/>
            <person name="Ogata H."/>
            <person name="Sarno A.F."/>
            <person name="Shmutz J."/>
            <person name="Schroeder D."/>
            <person name="de Vargas C."/>
            <person name="Verret F."/>
            <person name="von Dassow P."/>
            <person name="Valentin K."/>
            <person name="Van de Peer Y."/>
            <person name="Wheeler G."/>
            <person name="Dacks J.B."/>
            <person name="Delwiche C.F."/>
            <person name="Dyhrman S.T."/>
            <person name="Glockner G."/>
            <person name="John U."/>
            <person name="Richards T."/>
            <person name="Worden A.Z."/>
            <person name="Zhang X."/>
            <person name="Grigoriev I.V."/>
            <person name="Allen A.E."/>
            <person name="Bidle K."/>
            <person name="Borodovsky M."/>
            <person name="Bowler C."/>
            <person name="Brownlee C."/>
            <person name="Cock J.M."/>
            <person name="Elias M."/>
            <person name="Gladyshev V.N."/>
            <person name="Groth M."/>
            <person name="Guda C."/>
            <person name="Hadaegh A."/>
            <person name="Iglesias-Rodriguez M.D."/>
            <person name="Jenkins J."/>
            <person name="Jones B.M."/>
            <person name="Lawson T."/>
            <person name="Leese F."/>
            <person name="Lindquist E."/>
            <person name="Lobanov A."/>
            <person name="Lomsadze A."/>
            <person name="Malik S.B."/>
            <person name="Marsh M.E."/>
            <person name="Mackinder L."/>
            <person name="Mock T."/>
            <person name="Mueller-Roeber B."/>
            <person name="Pagarete A."/>
            <person name="Parker M."/>
            <person name="Probert I."/>
            <person name="Quesneville H."/>
            <person name="Raines C."/>
            <person name="Rensing S.A."/>
            <person name="Riano-Pachon D.M."/>
            <person name="Richier S."/>
            <person name="Rokitta S."/>
            <person name="Shiraiwa Y."/>
            <person name="Soanes D.M."/>
            <person name="van der Giezen M."/>
            <person name="Wahlund T.M."/>
            <person name="Williams B."/>
            <person name="Wilson W."/>
            <person name="Wolfe G."/>
            <person name="Wurch L.L."/>
        </authorList>
    </citation>
    <scope>NUCLEOTIDE SEQUENCE</scope>
</reference>
<dbReference type="InterPro" id="IPR014025">
    <property type="entry name" value="Glutaredoxin_subgr"/>
</dbReference>
<dbReference type="FunFam" id="3.40.30.10:FF:000093">
    <property type="entry name" value="Glutaredoxin 2"/>
    <property type="match status" value="1"/>
</dbReference>
<sequence>MLPRSTGLARAGLAPARTGLLLMVAKQPAVSAFPALTAGVATASDGSDDLEQKIAATVAAHPVVVYSKSRCGYSARTKSLFDSLGVEYHAVELDKAADGAAMQTALARLTKQRTVPNVFVRGSHLGGNDATQAAALSGELQKMLGLTS</sequence>
<dbReference type="HOGENOM" id="CLU_026126_7_2_1"/>
<dbReference type="EnsemblProtists" id="EOD25822">
    <property type="protein sequence ID" value="EOD25822"/>
    <property type="gene ID" value="EMIHUDRAFT_435204"/>
</dbReference>
<feature type="domain" description="Glutaredoxin" evidence="1">
    <location>
        <begin position="63"/>
        <end position="124"/>
    </location>
</feature>
<dbReference type="OMA" id="PYCARCI"/>
<keyword evidence="3" id="KW-1185">Reference proteome</keyword>
<name>A0A0D3JQN7_EMIH1</name>
<dbReference type="SUPFAM" id="SSF52833">
    <property type="entry name" value="Thioredoxin-like"/>
    <property type="match status" value="1"/>
</dbReference>
<dbReference type="InterPro" id="IPR002109">
    <property type="entry name" value="Glutaredoxin"/>
</dbReference>
<dbReference type="RefSeq" id="XP_005778251.1">
    <property type="nucleotide sequence ID" value="XM_005778194.1"/>
</dbReference>
<dbReference type="Gene3D" id="3.40.30.10">
    <property type="entry name" value="Glutaredoxin"/>
    <property type="match status" value="1"/>
</dbReference>
<evidence type="ECO:0000313" key="3">
    <source>
        <dbReference type="Proteomes" id="UP000013827"/>
    </source>
</evidence>
<dbReference type="CDD" id="cd03419">
    <property type="entry name" value="GRX_GRXh_1_2_like"/>
    <property type="match status" value="1"/>
</dbReference>
<dbReference type="STRING" id="2903.R1CT41"/>
<dbReference type="InterPro" id="IPR036249">
    <property type="entry name" value="Thioredoxin-like_sf"/>
</dbReference>
<dbReference type="PANTHER" id="PTHR45694">
    <property type="entry name" value="GLUTAREDOXIN 2"/>
    <property type="match status" value="1"/>
</dbReference>
<dbReference type="GeneID" id="17271368"/>
<proteinExistence type="predicted"/>
<accession>A0A0D3JQN7</accession>
<dbReference type="Pfam" id="PF00462">
    <property type="entry name" value="Glutaredoxin"/>
    <property type="match status" value="1"/>
</dbReference>
<dbReference type="AlphaFoldDB" id="A0A0D3JQN7"/>
<dbReference type="PaxDb" id="2903-EOD25822"/>
<dbReference type="eggNOG" id="KOG1752">
    <property type="taxonomic scope" value="Eukaryota"/>
</dbReference>
<dbReference type="PANTHER" id="PTHR45694:SF5">
    <property type="entry name" value="GLUTAREDOXIN 2"/>
    <property type="match status" value="1"/>
</dbReference>
<dbReference type="KEGG" id="ehx:EMIHUDRAFT_435204"/>
<dbReference type="GO" id="GO:0034599">
    <property type="term" value="P:cellular response to oxidative stress"/>
    <property type="evidence" value="ECO:0007669"/>
    <property type="project" value="TreeGrafter"/>
</dbReference>
<dbReference type="PRINTS" id="PR00160">
    <property type="entry name" value="GLUTAREDOXIN"/>
</dbReference>
<reference evidence="2" key="2">
    <citation type="submission" date="2024-10" db="UniProtKB">
        <authorList>
            <consortium name="EnsemblProtists"/>
        </authorList>
    </citation>
    <scope>IDENTIFICATION</scope>
</reference>
<dbReference type="Proteomes" id="UP000013827">
    <property type="component" value="Unassembled WGS sequence"/>
</dbReference>
<organism evidence="2 3">
    <name type="scientific">Emiliania huxleyi (strain CCMP1516)</name>
    <dbReference type="NCBI Taxonomy" id="280463"/>
    <lineage>
        <taxon>Eukaryota</taxon>
        <taxon>Haptista</taxon>
        <taxon>Haptophyta</taxon>
        <taxon>Prymnesiophyceae</taxon>
        <taxon>Isochrysidales</taxon>
        <taxon>Noelaerhabdaceae</taxon>
        <taxon>Emiliania</taxon>
    </lineage>
</organism>
<protein>
    <recommendedName>
        <fullName evidence="1">Glutaredoxin domain-containing protein</fullName>
    </recommendedName>
</protein>
<dbReference type="GO" id="GO:0015038">
    <property type="term" value="F:glutathione disulfide oxidoreductase activity"/>
    <property type="evidence" value="ECO:0007669"/>
    <property type="project" value="TreeGrafter"/>
</dbReference>
<evidence type="ECO:0000313" key="2">
    <source>
        <dbReference type="EnsemblProtists" id="EOD25822"/>
    </source>
</evidence>
<evidence type="ECO:0000259" key="1">
    <source>
        <dbReference type="Pfam" id="PF00462"/>
    </source>
</evidence>
<dbReference type="GO" id="GO:0005737">
    <property type="term" value="C:cytoplasm"/>
    <property type="evidence" value="ECO:0007669"/>
    <property type="project" value="TreeGrafter"/>
</dbReference>
<dbReference type="PROSITE" id="PS51354">
    <property type="entry name" value="GLUTAREDOXIN_2"/>
    <property type="match status" value="1"/>
</dbReference>